<accession>A0A8J7C6B2</accession>
<dbReference type="Gene3D" id="2.30.30.110">
    <property type="match status" value="1"/>
</dbReference>
<dbReference type="InterPro" id="IPR011067">
    <property type="entry name" value="Plasmid_toxin/cell-grow_inhib"/>
</dbReference>
<dbReference type="AlphaFoldDB" id="A0A8J7C6B2"/>
<comment type="similarity">
    <text evidence="1 3">Belongs to the PemK/MazF family.</text>
</comment>
<protein>
    <recommendedName>
        <fullName evidence="3">mRNA interferase</fullName>
        <ecNumber evidence="3">3.1.-.-</ecNumber>
    </recommendedName>
</protein>
<organism evidence="4 5">
    <name type="scientific">Iningainema tapete BLCC-T55</name>
    <dbReference type="NCBI Taxonomy" id="2748662"/>
    <lineage>
        <taxon>Bacteria</taxon>
        <taxon>Bacillati</taxon>
        <taxon>Cyanobacteriota</taxon>
        <taxon>Cyanophyceae</taxon>
        <taxon>Nostocales</taxon>
        <taxon>Scytonemataceae</taxon>
        <taxon>Iningainema tapete</taxon>
    </lineage>
</organism>
<dbReference type="GO" id="GO:0016787">
    <property type="term" value="F:hydrolase activity"/>
    <property type="evidence" value="ECO:0007669"/>
    <property type="project" value="UniProtKB-KW"/>
</dbReference>
<sequence>MSEKRKVTYPRRGEVYLVNFDPTIGAEIKKTRPALILQNDISNQYSPITIVAAITSKFEESLYPTEILIKSPEGGLEVDSVALLNQIRSIDKQRLIKHLGNLNPETMEKVDIAIQISFGILKLQDDLGEDNSN</sequence>
<dbReference type="PIRSF" id="PIRSF033490">
    <property type="entry name" value="MazF"/>
    <property type="match status" value="1"/>
</dbReference>
<name>A0A8J7C6B2_9CYAN</name>
<dbReference type="RefSeq" id="WP_190826090.1">
    <property type="nucleotide sequence ID" value="NZ_CAWPPI010000029.1"/>
</dbReference>
<dbReference type="GO" id="GO:0004521">
    <property type="term" value="F:RNA endonuclease activity"/>
    <property type="evidence" value="ECO:0007669"/>
    <property type="project" value="TreeGrafter"/>
</dbReference>
<proteinExistence type="inferred from homology"/>
<dbReference type="GO" id="GO:0006402">
    <property type="term" value="P:mRNA catabolic process"/>
    <property type="evidence" value="ECO:0007669"/>
    <property type="project" value="TreeGrafter"/>
</dbReference>
<comment type="caution">
    <text evidence="4">The sequence shown here is derived from an EMBL/GenBank/DDBJ whole genome shotgun (WGS) entry which is preliminary data.</text>
</comment>
<dbReference type="PANTHER" id="PTHR33988:SF2">
    <property type="entry name" value="ENDORIBONUCLEASE MAZF"/>
    <property type="match status" value="1"/>
</dbReference>
<gene>
    <name evidence="4" type="ORF">ICL16_06735</name>
</gene>
<reference evidence="4" key="1">
    <citation type="submission" date="2020-09" db="EMBL/GenBank/DDBJ databases">
        <title>Iningainema tapete sp. nov. (Scytonemataceae, Cyanobacteria) from greenhouses in central Florida (USA) produces two types of nodularin with biosynthetic potential for microcystin-LR and anabaenopeptins.</title>
        <authorList>
            <person name="Berthold D.E."/>
            <person name="Lefler F.W."/>
            <person name="Huang I.-S."/>
            <person name="Abdulla H."/>
            <person name="Zimba P.V."/>
            <person name="Laughinghouse H.D. IV."/>
        </authorList>
    </citation>
    <scope>NUCLEOTIDE SEQUENCE</scope>
    <source>
        <strain evidence="4">BLCCT55</strain>
    </source>
</reference>
<dbReference type="Pfam" id="PF02452">
    <property type="entry name" value="PemK_toxin"/>
    <property type="match status" value="1"/>
</dbReference>
<dbReference type="EC" id="3.1.-.-" evidence="3"/>
<keyword evidence="3" id="KW-0378">Hydrolase</keyword>
<evidence type="ECO:0000256" key="2">
    <source>
        <dbReference type="ARBA" id="ARBA00022649"/>
    </source>
</evidence>
<dbReference type="GO" id="GO:0003677">
    <property type="term" value="F:DNA binding"/>
    <property type="evidence" value="ECO:0007669"/>
    <property type="project" value="InterPro"/>
</dbReference>
<keyword evidence="5" id="KW-1185">Reference proteome</keyword>
<evidence type="ECO:0000256" key="1">
    <source>
        <dbReference type="ARBA" id="ARBA00007521"/>
    </source>
</evidence>
<dbReference type="InterPro" id="IPR003477">
    <property type="entry name" value="PemK-like"/>
</dbReference>
<dbReference type="SUPFAM" id="SSF50118">
    <property type="entry name" value="Cell growth inhibitor/plasmid maintenance toxic component"/>
    <property type="match status" value="1"/>
</dbReference>
<evidence type="ECO:0000313" key="4">
    <source>
        <dbReference type="EMBL" id="MBD2771796.1"/>
    </source>
</evidence>
<evidence type="ECO:0000313" key="5">
    <source>
        <dbReference type="Proteomes" id="UP000629098"/>
    </source>
</evidence>
<evidence type="ECO:0000256" key="3">
    <source>
        <dbReference type="PIRNR" id="PIRNR033490"/>
    </source>
</evidence>
<keyword evidence="2" id="KW-1277">Toxin-antitoxin system</keyword>
<dbReference type="Proteomes" id="UP000629098">
    <property type="component" value="Unassembled WGS sequence"/>
</dbReference>
<keyword evidence="3" id="KW-0255">Endonuclease</keyword>
<dbReference type="GO" id="GO:0016075">
    <property type="term" value="P:rRNA catabolic process"/>
    <property type="evidence" value="ECO:0007669"/>
    <property type="project" value="TreeGrafter"/>
</dbReference>
<dbReference type="PANTHER" id="PTHR33988">
    <property type="entry name" value="ENDORIBONUCLEASE MAZF-RELATED"/>
    <property type="match status" value="1"/>
</dbReference>
<keyword evidence="3" id="KW-0540">Nuclease</keyword>
<dbReference type="EMBL" id="JACXAE010000029">
    <property type="protein sequence ID" value="MBD2771796.1"/>
    <property type="molecule type" value="Genomic_DNA"/>
</dbReference>
<comment type="function">
    <text evidence="3">Toxic component of a type II toxin-antitoxin (TA) system.</text>
</comment>